<keyword evidence="3" id="KW-1185">Reference proteome</keyword>
<proteinExistence type="predicted"/>
<feature type="transmembrane region" description="Helical" evidence="1">
    <location>
        <begin position="138"/>
        <end position="158"/>
    </location>
</feature>
<feature type="transmembrane region" description="Helical" evidence="1">
    <location>
        <begin position="82"/>
        <end position="102"/>
    </location>
</feature>
<feature type="transmembrane region" description="Helical" evidence="1">
    <location>
        <begin position="489"/>
        <end position="512"/>
    </location>
</feature>
<gene>
    <name evidence="2" type="ORF">NTJ_14867</name>
</gene>
<feature type="transmembrane region" description="Helical" evidence="1">
    <location>
        <begin position="207"/>
        <end position="229"/>
    </location>
</feature>
<keyword evidence="1" id="KW-0472">Membrane</keyword>
<feature type="transmembrane region" description="Helical" evidence="1">
    <location>
        <begin position="43"/>
        <end position="62"/>
    </location>
</feature>
<feature type="transmembrane region" description="Helical" evidence="1">
    <location>
        <begin position="12"/>
        <end position="31"/>
    </location>
</feature>
<sequence length="589" mass="67145">MTPCVGLAANYVDHAILIPSVFVFQYGWTCVNALRYWYIFHQAFPLSVVQTRVVVTFCALLVDIAEYVTKVWLRLYGSLNFTIAWTIVLALLIFWMLMIVIAKSFSNKEIDNVAVARMAYTESNLEESFDARQTCKHLVLFLCLMLPSMALSVQKSAVRSIFLFIPKGDLGWFADYRIDLAASLVCLPVVAGIWISVPCIRQEIRDLLVIGVAHLLNVLFCVFILLLIISHEMEPSEYKTLDLPPDSVVTVFIYTGAEYAGMVLKHENPAKYYPEHRPMNMTLISAPRDSEIWVTGKFKNGTPVFETKQRVTSSLGYRLKDKKLTKIENFFKFVNPEPPKPRPFLLLVESGLPPCPNAPPTDDRGTRVIIRGECRSVKAVVQFMNLNLTENILPKWQVRVPVLGKTAVLRNIDLRTPKDIVLYVMHYVDGTNTPGDTVLLRKADREDRPYMVISLESPDRGEHPLKAYFHFLPRMKYVPLPWSYRYSTYVSSGLGVASSAIAVAAASYLHFLWIQSPAGHRVRILSVFFLFRYLGESIILESLGRWEFIALVIIQGVGVLWHTIFTIIFGVTLRKLNDEEKKKKRTMKF</sequence>
<keyword evidence="1" id="KW-0812">Transmembrane</keyword>
<dbReference type="EMBL" id="AP028921">
    <property type="protein sequence ID" value="BET02049.1"/>
    <property type="molecule type" value="Genomic_DNA"/>
</dbReference>
<keyword evidence="1" id="KW-1133">Transmembrane helix</keyword>
<organism evidence="2 3">
    <name type="scientific">Nesidiocoris tenuis</name>
    <dbReference type="NCBI Taxonomy" id="355587"/>
    <lineage>
        <taxon>Eukaryota</taxon>
        <taxon>Metazoa</taxon>
        <taxon>Ecdysozoa</taxon>
        <taxon>Arthropoda</taxon>
        <taxon>Hexapoda</taxon>
        <taxon>Insecta</taxon>
        <taxon>Pterygota</taxon>
        <taxon>Neoptera</taxon>
        <taxon>Paraneoptera</taxon>
        <taxon>Hemiptera</taxon>
        <taxon>Heteroptera</taxon>
        <taxon>Panheteroptera</taxon>
        <taxon>Cimicomorpha</taxon>
        <taxon>Miridae</taxon>
        <taxon>Dicyphina</taxon>
        <taxon>Nesidiocoris</taxon>
    </lineage>
</organism>
<evidence type="ECO:0000313" key="3">
    <source>
        <dbReference type="Proteomes" id="UP001307889"/>
    </source>
</evidence>
<protein>
    <recommendedName>
        <fullName evidence="4">IPT/TIG domain-containing protein</fullName>
    </recommendedName>
</protein>
<accession>A0ABN7BCL9</accession>
<name>A0ABN7BCL9_9HEMI</name>
<evidence type="ECO:0008006" key="4">
    <source>
        <dbReference type="Google" id="ProtNLM"/>
    </source>
</evidence>
<dbReference type="Proteomes" id="UP001307889">
    <property type="component" value="Chromosome 13"/>
</dbReference>
<reference evidence="2 3" key="1">
    <citation type="submission" date="2023-09" db="EMBL/GenBank/DDBJ databases">
        <title>Nesidiocoris tenuis whole genome shotgun sequence.</title>
        <authorList>
            <person name="Shibata T."/>
            <person name="Shimoda M."/>
            <person name="Kobayashi T."/>
            <person name="Uehara T."/>
        </authorList>
    </citation>
    <scope>NUCLEOTIDE SEQUENCE [LARGE SCALE GENOMIC DNA]</scope>
    <source>
        <strain evidence="2 3">Japan</strain>
    </source>
</reference>
<feature type="transmembrane region" description="Helical" evidence="1">
    <location>
        <begin position="549"/>
        <end position="573"/>
    </location>
</feature>
<feature type="transmembrane region" description="Helical" evidence="1">
    <location>
        <begin position="178"/>
        <end position="200"/>
    </location>
</feature>
<evidence type="ECO:0000313" key="2">
    <source>
        <dbReference type="EMBL" id="BET02049.1"/>
    </source>
</evidence>
<evidence type="ECO:0000256" key="1">
    <source>
        <dbReference type="SAM" id="Phobius"/>
    </source>
</evidence>